<dbReference type="PROSITE" id="PS50893">
    <property type="entry name" value="ABC_TRANSPORTER_2"/>
    <property type="match status" value="1"/>
</dbReference>
<dbReference type="EMBL" id="JYFN01000078">
    <property type="protein sequence ID" value="KJE19923.1"/>
    <property type="molecule type" value="Genomic_DNA"/>
</dbReference>
<comment type="function">
    <text evidence="5">Part of the ABC transporter FtsEX involved in cellular division. Has ATPase activity.</text>
</comment>
<feature type="domain" description="ABC transporter" evidence="7">
    <location>
        <begin position="26"/>
        <end position="256"/>
    </location>
</feature>
<keyword evidence="10" id="KW-1185">Reference proteome</keyword>
<proteinExistence type="inferred from homology"/>
<evidence type="ECO:0000256" key="6">
    <source>
        <dbReference type="ARBA" id="ARBA00063837"/>
    </source>
</evidence>
<comment type="subunit">
    <text evidence="6">Homodimer. Forms a membrane-associated complex with FtsX.</text>
</comment>
<dbReference type="SUPFAM" id="SSF52540">
    <property type="entry name" value="P-loop containing nucleoside triphosphate hydrolases"/>
    <property type="match status" value="1"/>
</dbReference>
<comment type="caution">
    <text evidence="8">The sequence shown here is derived from an EMBL/GenBank/DDBJ whole genome shotgun (WGS) entry which is preliminary data.</text>
</comment>
<evidence type="ECO:0000313" key="9">
    <source>
        <dbReference type="EMBL" id="KJE21470.1"/>
    </source>
</evidence>
<evidence type="ECO:0000313" key="8">
    <source>
        <dbReference type="EMBL" id="KJE19923.1"/>
    </source>
</evidence>
<dbReference type="PROSITE" id="PS00211">
    <property type="entry name" value="ABC_TRANSPORTER_1"/>
    <property type="match status" value="1"/>
</dbReference>
<dbReference type="GO" id="GO:0005886">
    <property type="term" value="C:plasma membrane"/>
    <property type="evidence" value="ECO:0007669"/>
    <property type="project" value="UniProtKB-ARBA"/>
</dbReference>
<evidence type="ECO:0000313" key="10">
    <source>
        <dbReference type="Proteomes" id="UP000032545"/>
    </source>
</evidence>
<accession>A0A0D8B6K9</accession>
<evidence type="ECO:0000256" key="3">
    <source>
        <dbReference type="ARBA" id="ARBA00022741"/>
    </source>
</evidence>
<dbReference type="InterPro" id="IPR017911">
    <property type="entry name" value="MacB-like_ATP-bd"/>
</dbReference>
<dbReference type="GO" id="GO:0016887">
    <property type="term" value="F:ATP hydrolysis activity"/>
    <property type="evidence" value="ECO:0007669"/>
    <property type="project" value="InterPro"/>
</dbReference>
<dbReference type="SMART" id="SM00382">
    <property type="entry name" value="AAA"/>
    <property type="match status" value="1"/>
</dbReference>
<sequence>MALPGGPADRETGSADETGTAEAVRIDLVGVGKRYDGAATGVTALADVTLRVGARGLLVILGPSGCGKTTLLNLIGTLDTPTTGTVRLDGVDVTRASRRTRREVRRRAVSFVFQSFNLFPALTARENVRFGADVAGRDRAGEVTDEVLAGVGLAERAAHFPHQLSGGEQQRVAIARAIATGNPILLADEPTGELDVTTGVRILELLRDQSAQGRTVLVVTHNREIARIADRVIELSGGRIVHDGPPPGGQVPVAELRW</sequence>
<dbReference type="FunFam" id="3.40.50.300:FF:000056">
    <property type="entry name" value="Cell division ATP-binding protein FtsE"/>
    <property type="match status" value="1"/>
</dbReference>
<dbReference type="Gene3D" id="3.40.50.300">
    <property type="entry name" value="P-loop containing nucleotide triphosphate hydrolases"/>
    <property type="match status" value="1"/>
</dbReference>
<dbReference type="InterPro" id="IPR003439">
    <property type="entry name" value="ABC_transporter-like_ATP-bd"/>
</dbReference>
<evidence type="ECO:0000256" key="5">
    <source>
        <dbReference type="ARBA" id="ARBA00054718"/>
    </source>
</evidence>
<dbReference type="AlphaFoldDB" id="A0A0D8B6K9"/>
<evidence type="ECO:0000256" key="1">
    <source>
        <dbReference type="ARBA" id="ARBA00005417"/>
    </source>
</evidence>
<dbReference type="InterPro" id="IPR003593">
    <property type="entry name" value="AAA+_ATPase"/>
</dbReference>
<reference evidence="8" key="2">
    <citation type="submission" date="2015-02" db="EMBL/GenBank/DDBJ databases">
        <authorList>
            <person name="Chooi Y.-H."/>
        </authorList>
    </citation>
    <scope>NUCLEOTIDE SEQUENCE</scope>
    <source>
        <strain evidence="8">CpI1</strain>
    </source>
</reference>
<dbReference type="EMBL" id="JYFN01000037">
    <property type="protein sequence ID" value="KJE21470.1"/>
    <property type="molecule type" value="Genomic_DNA"/>
</dbReference>
<dbReference type="Proteomes" id="UP000032545">
    <property type="component" value="Unassembled WGS sequence"/>
</dbReference>
<dbReference type="PANTHER" id="PTHR24220">
    <property type="entry name" value="IMPORT ATP-BINDING PROTEIN"/>
    <property type="match status" value="1"/>
</dbReference>
<dbReference type="Pfam" id="PF00005">
    <property type="entry name" value="ABC_tran"/>
    <property type="match status" value="1"/>
</dbReference>
<name>A0A0D8B6K9_9ACTN</name>
<protein>
    <submittedName>
        <fullName evidence="8">ABC-type antimicrobial peptide transport system, ATPase component</fullName>
    </submittedName>
</protein>
<dbReference type="PATRIC" id="fig|1502723.3.peg.4000"/>
<dbReference type="RefSeq" id="WP_063870326.1">
    <property type="nucleotide sequence ID" value="NZ_JYFN01000037.1"/>
</dbReference>
<keyword evidence="2" id="KW-0813">Transport</keyword>
<dbReference type="InterPro" id="IPR027417">
    <property type="entry name" value="P-loop_NTPase"/>
</dbReference>
<reference evidence="10" key="1">
    <citation type="submission" date="2015-02" db="EMBL/GenBank/DDBJ databases">
        <title>Draft Genome of Frankia sp. CpI1-S.</title>
        <authorList>
            <person name="Oshone R.T."/>
            <person name="Ngom M."/>
            <person name="Ghodhbane-Gtari F."/>
            <person name="Gtari M."/>
            <person name="Morris K."/>
            <person name="Thomas K."/>
            <person name="Sen A."/>
            <person name="Tisa L.S."/>
        </authorList>
    </citation>
    <scope>NUCLEOTIDE SEQUENCE [LARGE SCALE GENOMIC DNA]</scope>
    <source>
        <strain evidence="10">CpI1-S</strain>
    </source>
</reference>
<organism evidence="8 10">
    <name type="scientific">Frankia torreyi</name>
    <dbReference type="NCBI Taxonomy" id="1856"/>
    <lineage>
        <taxon>Bacteria</taxon>
        <taxon>Bacillati</taxon>
        <taxon>Actinomycetota</taxon>
        <taxon>Actinomycetes</taxon>
        <taxon>Frankiales</taxon>
        <taxon>Frankiaceae</taxon>
        <taxon>Frankia</taxon>
    </lineage>
</organism>
<keyword evidence="4" id="KW-0067">ATP-binding</keyword>
<comment type="similarity">
    <text evidence="1">Belongs to the ABC transporter superfamily.</text>
</comment>
<evidence type="ECO:0000259" key="7">
    <source>
        <dbReference type="PROSITE" id="PS50893"/>
    </source>
</evidence>
<dbReference type="InterPro" id="IPR017871">
    <property type="entry name" value="ABC_transporter-like_CS"/>
</dbReference>
<reference evidence="8 10" key="3">
    <citation type="journal article" date="2016" name="Genome Announc.">
        <title>Permanent Draft Genome Sequences for Two Variants of Frankia sp. Strain CpI1, the First Frankia Strain Isolated from Root Nodules of Comptonia peregrina.</title>
        <authorList>
            <person name="Oshone R."/>
            <person name="Hurst S.G.IV."/>
            <person name="Abebe-Akele F."/>
            <person name="Simpson S."/>
            <person name="Morris K."/>
            <person name="Thomas W.K."/>
            <person name="Tisa L.S."/>
        </authorList>
    </citation>
    <scope>NUCLEOTIDE SEQUENCE [LARGE SCALE GENOMIC DNA]</scope>
    <source>
        <strain evidence="8">CpI1</strain>
        <strain evidence="10">CpI1-S</strain>
    </source>
</reference>
<gene>
    <name evidence="9" type="ORF">FF36_04280</name>
    <name evidence="8" type="ORF">FF36_05774</name>
</gene>
<dbReference type="InterPro" id="IPR015854">
    <property type="entry name" value="ABC_transpr_LolD-like"/>
</dbReference>
<dbReference type="OrthoDB" id="3176024at2"/>
<evidence type="ECO:0000256" key="2">
    <source>
        <dbReference type="ARBA" id="ARBA00022448"/>
    </source>
</evidence>
<dbReference type="CDD" id="cd03255">
    <property type="entry name" value="ABC_MJ0796_LolCDE_FtsE"/>
    <property type="match status" value="1"/>
</dbReference>
<dbReference type="GO" id="GO:0005524">
    <property type="term" value="F:ATP binding"/>
    <property type="evidence" value="ECO:0007669"/>
    <property type="project" value="UniProtKB-KW"/>
</dbReference>
<evidence type="ECO:0000256" key="4">
    <source>
        <dbReference type="ARBA" id="ARBA00022840"/>
    </source>
</evidence>
<keyword evidence="3" id="KW-0547">Nucleotide-binding</keyword>
<dbReference type="GO" id="GO:0022857">
    <property type="term" value="F:transmembrane transporter activity"/>
    <property type="evidence" value="ECO:0007669"/>
    <property type="project" value="TreeGrafter"/>
</dbReference>